<dbReference type="InterPro" id="IPR009061">
    <property type="entry name" value="DNA-bd_dom_put_sf"/>
</dbReference>
<dbReference type="SUPFAM" id="SSF46955">
    <property type="entry name" value="Putative DNA-binding domain"/>
    <property type="match status" value="2"/>
</dbReference>
<dbReference type="Proteomes" id="UP000005707">
    <property type="component" value="Unassembled WGS sequence"/>
</dbReference>
<comment type="caution">
    <text evidence="5">The sequence shown here is derived from an EMBL/GenBank/DDBJ whole genome shotgun (WGS) entry which is preliminary data.</text>
</comment>
<dbReference type="Pfam" id="PF13411">
    <property type="entry name" value="MerR_1"/>
    <property type="match status" value="1"/>
</dbReference>
<dbReference type="OrthoDB" id="122388at2"/>
<dbReference type="GO" id="GO:0003700">
    <property type="term" value="F:DNA-binding transcription factor activity"/>
    <property type="evidence" value="ECO:0007669"/>
    <property type="project" value="InterPro"/>
</dbReference>
<dbReference type="AlphaFoldDB" id="U2FJG0"/>
<dbReference type="SMART" id="SM00422">
    <property type="entry name" value="HTH_MERR"/>
    <property type="match status" value="2"/>
</dbReference>
<evidence type="ECO:0000256" key="2">
    <source>
        <dbReference type="ARBA" id="ARBA00023125"/>
    </source>
</evidence>
<feature type="domain" description="HTH merR-type" evidence="4">
    <location>
        <begin position="125"/>
        <end position="194"/>
    </location>
</feature>
<gene>
    <name evidence="5" type="ORF">HLPCO_002521</name>
</gene>
<accession>U2FJG0</accession>
<dbReference type="GO" id="GO:0008728">
    <property type="term" value="F:GTP diphosphokinase activity"/>
    <property type="evidence" value="ECO:0007669"/>
    <property type="project" value="UniProtKB-EC"/>
</dbReference>
<evidence type="ECO:0000313" key="6">
    <source>
        <dbReference type="Proteomes" id="UP000005707"/>
    </source>
</evidence>
<evidence type="ECO:0000256" key="1">
    <source>
        <dbReference type="ARBA" id="ARBA00023015"/>
    </source>
</evidence>
<dbReference type="CDD" id="cd00592">
    <property type="entry name" value="HTH_MerR-like"/>
    <property type="match status" value="1"/>
</dbReference>
<organism evidence="5 6">
    <name type="scientific">Haloplasma contractile SSD-17B</name>
    <dbReference type="NCBI Taxonomy" id="1033810"/>
    <lineage>
        <taxon>Bacteria</taxon>
        <taxon>Bacillati</taxon>
        <taxon>Mycoplasmatota</taxon>
        <taxon>Mollicutes</taxon>
        <taxon>Haloplasmatales</taxon>
        <taxon>Haloplasmataceae</taxon>
        <taxon>Haloplasma</taxon>
    </lineage>
</organism>
<dbReference type="InterPro" id="IPR000551">
    <property type="entry name" value="MerR-type_HTH_dom"/>
</dbReference>
<dbReference type="EC" id="2.7.6.5" evidence="5"/>
<dbReference type="EMBL" id="AFNU02000011">
    <property type="protein sequence ID" value="ERJ11399.1"/>
    <property type="molecule type" value="Genomic_DNA"/>
</dbReference>
<evidence type="ECO:0000256" key="3">
    <source>
        <dbReference type="ARBA" id="ARBA00023163"/>
    </source>
</evidence>
<keyword evidence="1" id="KW-0805">Transcription regulation</keyword>
<proteinExistence type="predicted"/>
<dbReference type="eggNOG" id="COG0789">
    <property type="taxonomic scope" value="Bacteria"/>
</dbReference>
<evidence type="ECO:0000259" key="4">
    <source>
        <dbReference type="PROSITE" id="PS50937"/>
    </source>
</evidence>
<name>U2FJG0_9MOLU</name>
<feature type="domain" description="HTH merR-type" evidence="4">
    <location>
        <begin position="3"/>
        <end position="58"/>
    </location>
</feature>
<reference evidence="5 6" key="2">
    <citation type="journal article" date="2013" name="PLoS ONE">
        <title>INDIGO - INtegrated Data Warehouse of MIcrobial GenOmes with Examples from the Red Sea Extremophiles.</title>
        <authorList>
            <person name="Alam I."/>
            <person name="Antunes A."/>
            <person name="Kamau A.A."/>
            <person name="Ba Alawi W."/>
            <person name="Kalkatawi M."/>
            <person name="Stingl U."/>
            <person name="Bajic V.B."/>
        </authorList>
    </citation>
    <scope>NUCLEOTIDE SEQUENCE [LARGE SCALE GENOMIC DNA]</scope>
    <source>
        <strain evidence="5 6">SSD-17B</strain>
    </source>
</reference>
<keyword evidence="6" id="KW-1185">Reference proteome</keyword>
<sequence length="253" mass="29708">MTTYRTIDLAREGNIHTNTVRLYEKNGFISPVPRDYNGYRMFSQRHLYQIKIIRCIFDYDWLGKTLRSASLKIIKSVAEWDLEQAWGFTQTYIKLIDKDYLKAQKTIKILEKWVLKEENEIKLKTYTRKEVANLIGVTPEVLRNWDRNGLIEVPRVGPNNTRVYGNKEIERLRIIYMLRQARFSISAILQSLKHYDESPDNIKGVINALNTPKHEEYQSWISVGDRWITGLENASEGAKNILSLINEIKEEII</sequence>
<keyword evidence="3" id="KW-0804">Transcription</keyword>
<dbReference type="GO" id="GO:0003677">
    <property type="term" value="F:DNA binding"/>
    <property type="evidence" value="ECO:0007669"/>
    <property type="project" value="UniProtKB-KW"/>
</dbReference>
<reference evidence="5 6" key="1">
    <citation type="journal article" date="2011" name="J. Bacteriol.">
        <title>Genome sequence of Haloplasma contractile, an unusual contractile bacterium from a deep-sea anoxic brine lake.</title>
        <authorList>
            <person name="Antunes A."/>
            <person name="Alam I."/>
            <person name="El Dorry H."/>
            <person name="Siam R."/>
            <person name="Robertson A."/>
            <person name="Bajic V.B."/>
            <person name="Stingl U."/>
        </authorList>
    </citation>
    <scope>NUCLEOTIDE SEQUENCE [LARGE SCALE GENOMIC DNA]</scope>
    <source>
        <strain evidence="5 6">SSD-17B</strain>
    </source>
</reference>
<dbReference type="PROSITE" id="PS50937">
    <property type="entry name" value="HTH_MERR_2"/>
    <property type="match status" value="2"/>
</dbReference>
<dbReference type="InParanoid" id="U2FJG0"/>
<dbReference type="RefSeq" id="WP_008826585.1">
    <property type="nucleotide sequence ID" value="NZ_AFNU02000011.1"/>
</dbReference>
<dbReference type="STRING" id="1033810.HLPCO_002521"/>
<protein>
    <submittedName>
        <fullName evidence="5">GTP pyrophosphokinase protein</fullName>
        <ecNumber evidence="5">2.7.6.5</ecNumber>
    </submittedName>
</protein>
<dbReference type="Pfam" id="PF00376">
    <property type="entry name" value="MerR"/>
    <property type="match status" value="1"/>
</dbReference>
<keyword evidence="5" id="KW-0808">Transferase</keyword>
<keyword evidence="2" id="KW-0238">DNA-binding</keyword>
<evidence type="ECO:0000313" key="5">
    <source>
        <dbReference type="EMBL" id="ERJ11399.1"/>
    </source>
</evidence>
<dbReference type="Gene3D" id="1.10.1660.10">
    <property type="match status" value="2"/>
</dbReference>
<dbReference type="InterPro" id="IPR047057">
    <property type="entry name" value="MerR_fam"/>
</dbReference>
<dbReference type="GO" id="GO:0016301">
    <property type="term" value="F:kinase activity"/>
    <property type="evidence" value="ECO:0007669"/>
    <property type="project" value="UniProtKB-KW"/>
</dbReference>
<dbReference type="PANTHER" id="PTHR30204">
    <property type="entry name" value="REDOX-CYCLING DRUG-SENSING TRANSCRIPTIONAL ACTIVATOR SOXR"/>
    <property type="match status" value="1"/>
</dbReference>
<dbReference type="PANTHER" id="PTHR30204:SF94">
    <property type="entry name" value="HEAVY METAL-DEPENDENT TRANSCRIPTIONAL REGULATOR HI_0293-RELATED"/>
    <property type="match status" value="1"/>
</dbReference>